<dbReference type="Proteomes" id="UP001283361">
    <property type="component" value="Unassembled WGS sequence"/>
</dbReference>
<comment type="caution">
    <text evidence="3">The sequence shown here is derived from an EMBL/GenBank/DDBJ whole genome shotgun (WGS) entry which is preliminary data.</text>
</comment>
<dbReference type="SUPFAM" id="SSF47459">
    <property type="entry name" value="HLH, helix-loop-helix DNA-binding domain"/>
    <property type="match status" value="1"/>
</dbReference>
<proteinExistence type="predicted"/>
<protein>
    <recommendedName>
        <fullName evidence="2">BHLH domain-containing protein</fullName>
    </recommendedName>
</protein>
<dbReference type="InterPro" id="IPR011598">
    <property type="entry name" value="bHLH_dom"/>
</dbReference>
<evidence type="ECO:0000259" key="2">
    <source>
        <dbReference type="PROSITE" id="PS50888"/>
    </source>
</evidence>
<dbReference type="GO" id="GO:0046983">
    <property type="term" value="F:protein dimerization activity"/>
    <property type="evidence" value="ECO:0007669"/>
    <property type="project" value="InterPro"/>
</dbReference>
<evidence type="ECO:0000313" key="4">
    <source>
        <dbReference type="Proteomes" id="UP001283361"/>
    </source>
</evidence>
<feature type="region of interest" description="Disordered" evidence="1">
    <location>
        <begin position="517"/>
        <end position="540"/>
    </location>
</feature>
<feature type="domain" description="BHLH" evidence="2">
    <location>
        <begin position="9"/>
        <end position="63"/>
    </location>
</feature>
<keyword evidence="4" id="KW-1185">Reference proteome</keyword>
<reference evidence="3" key="1">
    <citation type="journal article" date="2023" name="G3 (Bethesda)">
        <title>A reference genome for the long-term kleptoplast-retaining sea slug Elysia crispata morphotype clarki.</title>
        <authorList>
            <person name="Eastman K.E."/>
            <person name="Pendleton A.L."/>
            <person name="Shaikh M.A."/>
            <person name="Suttiyut T."/>
            <person name="Ogas R."/>
            <person name="Tomko P."/>
            <person name="Gavelis G."/>
            <person name="Widhalm J.R."/>
            <person name="Wisecaver J.H."/>
        </authorList>
    </citation>
    <scope>NUCLEOTIDE SEQUENCE</scope>
    <source>
        <strain evidence="3">ECLA1</strain>
    </source>
</reference>
<dbReference type="EMBL" id="JAWDGP010004625">
    <property type="protein sequence ID" value="KAK3762938.1"/>
    <property type="molecule type" value="Genomic_DNA"/>
</dbReference>
<evidence type="ECO:0000313" key="3">
    <source>
        <dbReference type="EMBL" id="KAK3762938.1"/>
    </source>
</evidence>
<name>A0AAE0Z4U8_9GAST</name>
<dbReference type="PROSITE" id="PS50888">
    <property type="entry name" value="BHLH"/>
    <property type="match status" value="1"/>
</dbReference>
<evidence type="ECO:0000256" key="1">
    <source>
        <dbReference type="SAM" id="MobiDB-lite"/>
    </source>
</evidence>
<accession>A0AAE0Z4U8</accession>
<gene>
    <name evidence="3" type="ORF">RRG08_008154</name>
</gene>
<dbReference type="InterPro" id="IPR036638">
    <property type="entry name" value="HLH_DNA-bd_sf"/>
</dbReference>
<dbReference type="AlphaFoldDB" id="A0AAE0Z4U8"/>
<dbReference type="Pfam" id="PF00010">
    <property type="entry name" value="HLH"/>
    <property type="match status" value="1"/>
</dbReference>
<dbReference type="Gene3D" id="4.10.280.10">
    <property type="entry name" value="Helix-loop-helix DNA-binding domain"/>
    <property type="match status" value="1"/>
</dbReference>
<organism evidence="3 4">
    <name type="scientific">Elysia crispata</name>
    <name type="common">lettuce slug</name>
    <dbReference type="NCBI Taxonomy" id="231223"/>
    <lineage>
        <taxon>Eukaryota</taxon>
        <taxon>Metazoa</taxon>
        <taxon>Spiralia</taxon>
        <taxon>Lophotrochozoa</taxon>
        <taxon>Mollusca</taxon>
        <taxon>Gastropoda</taxon>
        <taxon>Heterobranchia</taxon>
        <taxon>Euthyneura</taxon>
        <taxon>Panpulmonata</taxon>
        <taxon>Sacoglossa</taxon>
        <taxon>Placobranchoidea</taxon>
        <taxon>Plakobranchidae</taxon>
        <taxon>Elysia</taxon>
    </lineage>
</organism>
<sequence length="747" mass="82887">MNRIDSPLQAKAKRRQSDAKWRASVATCYDTLKYVVPNVKNMAKRKISKALILQESEKHIKELESAVTQLLEVEGKKREKTVLWEEESHWTHCTLGKLRQDFSEKQQRVFQMAAHGRRCYNLLQDIKEEVFAMEADPSRLAIMEETFQATSSLPSKICTLNAPNIAREGADTGQGVPPIHKINLVLSGPSTANQQQSLAPRFNRRDSNLETTTSQVVPKLLTHASSGPDLPSTLIPMSRKNQTSHIESKPITLMANFSTLPNCTSENVSSVDKRICALSNNSCTSNGNINVLAGTNKSFSTLRLSNNQEGPAASHGYSQGFFKDNSDFSDSKSHVTSAGAASVENSQRLKIHIERVNGDFYIISDSRNSMIHLIKATPSTGVVTSSEVQLQKTSLLAENDQDQEVPSMKLPVKLPTNTEQEENENYSCRQQFSSAGFRELLRDNSCIKQDIQASLSVCSASDGSSEEAFETVQENIGNFYTVDISSEISERSTPCHRETTLPQALDIKEENVDTYTTRNNRDPLLSSLATPKPDDSTPLFMRTDNDLIIKRPPKMGTARKKLNFGQSPDKHNSWNTVKAHRQAGGFTPVKLPNEFGMVPDEDGNSIGSLISPWKIVDSPSYACGVSTQNCLASATMLDLDDSLICLETMDTMDLEDHCDSNNMFAAPGTEEDKIERTVKRKVKIVILYWICNIDFDTISSPLEVFDHYFSPSLYELLADKPTFMLGKAKPVQAALTRSGNSALHRIS</sequence>